<proteinExistence type="predicted"/>
<evidence type="ECO:0000313" key="2">
    <source>
        <dbReference type="Proteomes" id="UP000606974"/>
    </source>
</evidence>
<dbReference type="EMBL" id="JAACFV010000022">
    <property type="protein sequence ID" value="KAF7511215.1"/>
    <property type="molecule type" value="Genomic_DNA"/>
</dbReference>
<dbReference type="AlphaFoldDB" id="A0A8H7AL91"/>
<protein>
    <submittedName>
        <fullName evidence="1">Uncharacterized protein</fullName>
    </submittedName>
</protein>
<name>A0A8H7AL91_9EURO</name>
<comment type="caution">
    <text evidence="1">The sequence shown here is derived from an EMBL/GenBank/DDBJ whole genome shotgun (WGS) entry which is preliminary data.</text>
</comment>
<gene>
    <name evidence="1" type="ORF">GJ744_005112</name>
</gene>
<sequence length="62" mass="6754">MMGIFWTVGYSGLYVATAARDSGSQRSENRELSLFPILVIVSSLVDSFDISSRGGKTTGHKR</sequence>
<organism evidence="1 2">
    <name type="scientific">Endocarpon pusillum</name>
    <dbReference type="NCBI Taxonomy" id="364733"/>
    <lineage>
        <taxon>Eukaryota</taxon>
        <taxon>Fungi</taxon>
        <taxon>Dikarya</taxon>
        <taxon>Ascomycota</taxon>
        <taxon>Pezizomycotina</taxon>
        <taxon>Eurotiomycetes</taxon>
        <taxon>Chaetothyriomycetidae</taxon>
        <taxon>Verrucariales</taxon>
        <taxon>Verrucariaceae</taxon>
        <taxon>Endocarpon</taxon>
    </lineage>
</organism>
<accession>A0A8H7AL91</accession>
<reference evidence="1" key="1">
    <citation type="submission" date="2020-02" db="EMBL/GenBank/DDBJ databases">
        <authorList>
            <person name="Palmer J.M."/>
        </authorList>
    </citation>
    <scope>NUCLEOTIDE SEQUENCE</scope>
    <source>
        <strain evidence="1">EPUS1.4</strain>
        <tissue evidence="1">Thallus</tissue>
    </source>
</reference>
<keyword evidence="2" id="KW-1185">Reference proteome</keyword>
<dbReference type="Proteomes" id="UP000606974">
    <property type="component" value="Unassembled WGS sequence"/>
</dbReference>
<evidence type="ECO:0000313" key="1">
    <source>
        <dbReference type="EMBL" id="KAF7511215.1"/>
    </source>
</evidence>